<reference evidence="1 4" key="2">
    <citation type="submission" date="2019-07" db="EMBL/GenBank/DDBJ databases">
        <title>Whole genome shotgun sequence of Halolactibacillus miurensis NBRC 100873.</title>
        <authorList>
            <person name="Hosoyama A."/>
            <person name="Uohara A."/>
            <person name="Ohji S."/>
            <person name="Ichikawa N."/>
        </authorList>
    </citation>
    <scope>NUCLEOTIDE SEQUENCE [LARGE SCALE GENOMIC DNA]</scope>
    <source>
        <strain evidence="1 4">NBRC 100873</strain>
    </source>
</reference>
<dbReference type="RefSeq" id="WP_062320089.1">
    <property type="nucleotide sequence ID" value="NZ_BJWJ01000017.1"/>
</dbReference>
<keyword evidence="4" id="KW-1185">Reference proteome</keyword>
<dbReference type="AlphaFoldDB" id="A0A1I6NYL2"/>
<sequence>MLIEKILKVTEQINQEIQNDFQLWAGCTTGHSFLTTKPRDIEETDWFKQVTPYEFKPLSKRNFSI</sequence>
<dbReference type="Proteomes" id="UP000199139">
    <property type="component" value="Unassembled WGS sequence"/>
</dbReference>
<reference evidence="2 3" key="1">
    <citation type="submission" date="2016-10" db="EMBL/GenBank/DDBJ databases">
        <authorList>
            <person name="de Groot N.N."/>
        </authorList>
    </citation>
    <scope>NUCLEOTIDE SEQUENCE [LARGE SCALE GENOMIC DNA]</scope>
    <source>
        <strain evidence="2 3">DSM 17074</strain>
    </source>
</reference>
<proteinExistence type="predicted"/>
<evidence type="ECO:0000313" key="3">
    <source>
        <dbReference type="Proteomes" id="UP000199139"/>
    </source>
</evidence>
<name>A0A1I6NYL2_9BACI</name>
<protein>
    <submittedName>
        <fullName evidence="2">Uncharacterized protein</fullName>
    </submittedName>
</protein>
<dbReference type="EMBL" id="FPAI01000001">
    <property type="protein sequence ID" value="SFS32938.1"/>
    <property type="molecule type" value="Genomic_DNA"/>
</dbReference>
<accession>A0A1I6NYL2</accession>
<evidence type="ECO:0000313" key="4">
    <source>
        <dbReference type="Proteomes" id="UP000321773"/>
    </source>
</evidence>
<organism evidence="2 3">
    <name type="scientific">Halolactibacillus miurensis</name>
    <dbReference type="NCBI Taxonomy" id="306541"/>
    <lineage>
        <taxon>Bacteria</taxon>
        <taxon>Bacillati</taxon>
        <taxon>Bacillota</taxon>
        <taxon>Bacilli</taxon>
        <taxon>Bacillales</taxon>
        <taxon>Bacillaceae</taxon>
        <taxon>Halolactibacillus</taxon>
    </lineage>
</organism>
<evidence type="ECO:0000313" key="2">
    <source>
        <dbReference type="EMBL" id="SFS32938.1"/>
    </source>
</evidence>
<evidence type="ECO:0000313" key="1">
    <source>
        <dbReference type="EMBL" id="GEM04776.1"/>
    </source>
</evidence>
<gene>
    <name evidence="1" type="ORF">HMI01_17640</name>
    <name evidence="2" type="ORF">SAMN05421668_10170</name>
</gene>
<dbReference type="Proteomes" id="UP000321773">
    <property type="component" value="Unassembled WGS sequence"/>
</dbReference>
<dbReference type="EMBL" id="BJWJ01000017">
    <property type="protein sequence ID" value="GEM04776.1"/>
    <property type="molecule type" value="Genomic_DNA"/>
</dbReference>